<evidence type="ECO:0000259" key="2">
    <source>
        <dbReference type="PROSITE" id="PS50048"/>
    </source>
</evidence>
<dbReference type="GO" id="GO:0000981">
    <property type="term" value="F:DNA-binding transcription factor activity, RNA polymerase II-specific"/>
    <property type="evidence" value="ECO:0007669"/>
    <property type="project" value="InterPro"/>
</dbReference>
<dbReference type="EMBL" id="QVQW01000073">
    <property type="protein sequence ID" value="RKU41528.1"/>
    <property type="molecule type" value="Genomic_DNA"/>
</dbReference>
<protein>
    <recommendedName>
        <fullName evidence="2">Zn(2)-C6 fungal-type domain-containing protein</fullName>
    </recommendedName>
</protein>
<gene>
    <name evidence="3" type="ORF">DL546_004954</name>
</gene>
<dbReference type="PANTHER" id="PTHR47657:SF13">
    <property type="entry name" value="ZN(2)-C6 FUNGAL-TYPE DOMAIN-CONTAINING PROTEIN-RELATED"/>
    <property type="match status" value="1"/>
</dbReference>
<evidence type="ECO:0000313" key="4">
    <source>
        <dbReference type="Proteomes" id="UP000275385"/>
    </source>
</evidence>
<accession>A0A420Y1G3</accession>
<evidence type="ECO:0000256" key="1">
    <source>
        <dbReference type="ARBA" id="ARBA00023242"/>
    </source>
</evidence>
<feature type="domain" description="Zn(2)-C6 fungal-type" evidence="2">
    <location>
        <begin position="6"/>
        <end position="35"/>
    </location>
</feature>
<evidence type="ECO:0000313" key="3">
    <source>
        <dbReference type="EMBL" id="RKU41528.1"/>
    </source>
</evidence>
<dbReference type="Pfam" id="PF00172">
    <property type="entry name" value="Zn_clus"/>
    <property type="match status" value="1"/>
</dbReference>
<dbReference type="SMART" id="SM00066">
    <property type="entry name" value="GAL4"/>
    <property type="match status" value="1"/>
</dbReference>
<dbReference type="InterPro" id="IPR052400">
    <property type="entry name" value="Zn2-C6_fungal_TF"/>
</dbReference>
<name>A0A420Y1G3_9PEZI</name>
<dbReference type="GO" id="GO:0008270">
    <property type="term" value="F:zinc ion binding"/>
    <property type="evidence" value="ECO:0007669"/>
    <property type="project" value="InterPro"/>
</dbReference>
<comment type="caution">
    <text evidence="3">The sequence shown here is derived from an EMBL/GenBank/DDBJ whole genome shotgun (WGS) entry which is preliminary data.</text>
</comment>
<dbReference type="PANTHER" id="PTHR47657">
    <property type="entry name" value="STEROL REGULATORY ELEMENT-BINDING PROTEIN ECM22"/>
    <property type="match status" value="1"/>
</dbReference>
<proteinExistence type="predicted"/>
<keyword evidence="4" id="KW-1185">Reference proteome</keyword>
<dbReference type="InterPro" id="IPR001138">
    <property type="entry name" value="Zn2Cys6_DnaBD"/>
</dbReference>
<dbReference type="STRING" id="177199.A0A420Y1G3"/>
<dbReference type="InterPro" id="IPR036864">
    <property type="entry name" value="Zn2-C6_fun-type_DNA-bd_sf"/>
</dbReference>
<keyword evidence="1" id="KW-0539">Nucleus</keyword>
<dbReference type="AlphaFoldDB" id="A0A420Y1G3"/>
<dbReference type="Gene3D" id="4.10.240.10">
    <property type="entry name" value="Zn(2)-C6 fungal-type DNA-binding domain"/>
    <property type="match status" value="1"/>
</dbReference>
<sequence>MASTPASTTCKRRKVKCDEQRPCGNCKSFGVACDLAPEAFLHAPSPAASVKRRGRGRPRKDWSLNADKQIIENGCLSTPATPSLDSAASTPSSLVQGSQGESLDINQAELLLHFIHHTSTTLAGEEGMVPFWSQNAPRISLDHPFVLHLIEAIAAYHLAYASADSKRRETKSPNSRRSRSEYLSLASRHFTAGLSGFTAQLSHSGPDNCGPLYLGAVLTTYCTFASGPTSPDDLLVCTLAPSTSEEQDPSDDQAAAEPCTWMPFVYGVRLLHDLFSPNVLFAGLMEPLQPYKGVSPEEPLGEPVCVRDGYQRLDWEDACLQLSEWVGGGDNDPCRLAMDSLLPIYAATYGYSEVAGRIHYEGASANQFVFGWLYRLNNAFLQCVRRREPRALLVLAYYAVLLNKDTVQQGWYIEGWRSHIIDRVGRMLGEKDGHQFMQWPEQVEQGDV</sequence>
<reference evidence="3 4" key="1">
    <citation type="submission" date="2018-08" db="EMBL/GenBank/DDBJ databases">
        <title>Draft genome of the lignicolous fungus Coniochaeta pulveracea.</title>
        <authorList>
            <person name="Borstlap C.J."/>
            <person name="De Witt R.N."/>
            <person name="Botha A."/>
            <person name="Volschenk H."/>
        </authorList>
    </citation>
    <scope>NUCLEOTIDE SEQUENCE [LARGE SCALE GENOMIC DNA]</scope>
    <source>
        <strain evidence="3 4">CAB683</strain>
    </source>
</reference>
<dbReference type="OrthoDB" id="416217at2759"/>
<dbReference type="CDD" id="cd00067">
    <property type="entry name" value="GAL4"/>
    <property type="match status" value="1"/>
</dbReference>
<dbReference type="SUPFAM" id="SSF57701">
    <property type="entry name" value="Zn2/Cys6 DNA-binding domain"/>
    <property type="match status" value="1"/>
</dbReference>
<dbReference type="PROSITE" id="PS50048">
    <property type="entry name" value="ZN2_CY6_FUNGAL_2"/>
    <property type="match status" value="1"/>
</dbReference>
<organism evidence="3 4">
    <name type="scientific">Coniochaeta pulveracea</name>
    <dbReference type="NCBI Taxonomy" id="177199"/>
    <lineage>
        <taxon>Eukaryota</taxon>
        <taxon>Fungi</taxon>
        <taxon>Dikarya</taxon>
        <taxon>Ascomycota</taxon>
        <taxon>Pezizomycotina</taxon>
        <taxon>Sordariomycetes</taxon>
        <taxon>Sordariomycetidae</taxon>
        <taxon>Coniochaetales</taxon>
        <taxon>Coniochaetaceae</taxon>
        <taxon>Coniochaeta</taxon>
    </lineage>
</organism>
<dbReference type="Proteomes" id="UP000275385">
    <property type="component" value="Unassembled WGS sequence"/>
</dbReference>